<feature type="non-terminal residue" evidence="3">
    <location>
        <position position="1"/>
    </location>
</feature>
<evidence type="ECO:0000313" key="3">
    <source>
        <dbReference type="EMBL" id="KAF5883686.1"/>
    </source>
</evidence>
<proteinExistence type="predicted"/>
<keyword evidence="2" id="KW-0812">Transmembrane</keyword>
<protein>
    <submittedName>
        <fullName evidence="3">TUNAR isoform 1</fullName>
    </submittedName>
</protein>
<dbReference type="OrthoDB" id="8932998at2759"/>
<comment type="caution">
    <text evidence="3">The sequence shown here is derived from an EMBL/GenBank/DDBJ whole genome shotgun (WGS) entry which is preliminary data.</text>
</comment>
<dbReference type="Proteomes" id="UP000727407">
    <property type="component" value="Unassembled WGS sequence"/>
</dbReference>
<organism evidence="3 4">
    <name type="scientific">Clarias magur</name>
    <name type="common">Asian catfish</name>
    <name type="synonym">Macropteronotus magur</name>
    <dbReference type="NCBI Taxonomy" id="1594786"/>
    <lineage>
        <taxon>Eukaryota</taxon>
        <taxon>Metazoa</taxon>
        <taxon>Chordata</taxon>
        <taxon>Craniata</taxon>
        <taxon>Vertebrata</taxon>
        <taxon>Euteleostomi</taxon>
        <taxon>Actinopterygii</taxon>
        <taxon>Neopterygii</taxon>
        <taxon>Teleostei</taxon>
        <taxon>Ostariophysi</taxon>
        <taxon>Siluriformes</taxon>
        <taxon>Clariidae</taxon>
        <taxon>Clarias</taxon>
    </lineage>
</organism>
<dbReference type="Pfam" id="PF21954">
    <property type="entry name" value="TUNAR"/>
    <property type="match status" value="1"/>
</dbReference>
<feature type="transmembrane region" description="Helical" evidence="2">
    <location>
        <begin position="111"/>
        <end position="132"/>
    </location>
</feature>
<keyword evidence="2" id="KW-0472">Membrane</keyword>
<evidence type="ECO:0000256" key="2">
    <source>
        <dbReference type="SAM" id="Phobius"/>
    </source>
</evidence>
<evidence type="ECO:0000313" key="4">
    <source>
        <dbReference type="Proteomes" id="UP000727407"/>
    </source>
</evidence>
<feature type="transmembrane region" description="Helical" evidence="2">
    <location>
        <begin position="152"/>
        <end position="170"/>
    </location>
</feature>
<feature type="region of interest" description="Disordered" evidence="1">
    <location>
        <begin position="1"/>
        <end position="54"/>
    </location>
</feature>
<dbReference type="AlphaFoldDB" id="A0A8J4T265"/>
<dbReference type="InterPro" id="IPR054138">
    <property type="entry name" value="TUNAR"/>
</dbReference>
<evidence type="ECO:0000256" key="1">
    <source>
        <dbReference type="SAM" id="MobiDB-lite"/>
    </source>
</evidence>
<feature type="non-terminal residue" evidence="3">
    <location>
        <position position="171"/>
    </location>
</feature>
<gene>
    <name evidence="3" type="ORF">DAT39_022922</name>
</gene>
<keyword evidence="4" id="KW-1185">Reference proteome</keyword>
<keyword evidence="2" id="KW-1133">Transmembrane helix</keyword>
<sequence>VKLSGGDDFTSHRTQEIYCFSSPTQGPRPRSPHAVPAKVQSPSPPRARTPGHHDAQALYSSEKTRLTLSVLLLQSGFRRRFLTPRHRNMVNHAVGQDEPPKPKRESREESILAFLGIACTILNLLVIIFVYIYTSLFTSPLSDLTFSSLPLLPVGLLLFLVIMDLSFMAAQ</sequence>
<accession>A0A8J4T265</accession>
<dbReference type="EMBL" id="QNUK01001339">
    <property type="protein sequence ID" value="KAF5883686.1"/>
    <property type="molecule type" value="Genomic_DNA"/>
</dbReference>
<name>A0A8J4T265_CLAMG</name>
<reference evidence="3" key="1">
    <citation type="submission" date="2020-07" db="EMBL/GenBank/DDBJ databases">
        <title>Clarias magur genome sequencing, assembly and annotation.</title>
        <authorList>
            <person name="Kushwaha B."/>
            <person name="Kumar R."/>
            <person name="Das P."/>
            <person name="Joshi C.G."/>
            <person name="Kumar D."/>
            <person name="Nagpure N.S."/>
            <person name="Pandey M."/>
            <person name="Agarwal S."/>
            <person name="Srivastava S."/>
            <person name="Singh M."/>
            <person name="Sahoo L."/>
            <person name="Jayasankar P."/>
            <person name="Meher P.K."/>
            <person name="Koringa P.G."/>
            <person name="Iquebal M.A."/>
            <person name="Das S.P."/>
            <person name="Bit A."/>
            <person name="Patnaik S."/>
            <person name="Patel N."/>
            <person name="Shah T.M."/>
            <person name="Hinsu A."/>
            <person name="Jena J.K."/>
        </authorList>
    </citation>
    <scope>NUCLEOTIDE SEQUENCE</scope>
    <source>
        <strain evidence="3">CIFAMagur01</strain>
        <tissue evidence="3">Testis</tissue>
    </source>
</reference>